<evidence type="ECO:0000313" key="2">
    <source>
        <dbReference type="Proteomes" id="UP001497700"/>
    </source>
</evidence>
<comment type="caution">
    <text evidence="1">The sequence shown here is derived from an EMBL/GenBank/DDBJ whole genome shotgun (WGS) entry which is preliminary data.</text>
</comment>
<dbReference type="Proteomes" id="UP001497700">
    <property type="component" value="Unassembled WGS sequence"/>
</dbReference>
<organism evidence="1 2">
    <name type="scientific">Hypoxylon rubiginosum</name>
    <dbReference type="NCBI Taxonomy" id="110542"/>
    <lineage>
        <taxon>Eukaryota</taxon>
        <taxon>Fungi</taxon>
        <taxon>Dikarya</taxon>
        <taxon>Ascomycota</taxon>
        <taxon>Pezizomycotina</taxon>
        <taxon>Sordariomycetes</taxon>
        <taxon>Xylariomycetidae</taxon>
        <taxon>Xylariales</taxon>
        <taxon>Hypoxylaceae</taxon>
        <taxon>Hypoxylon</taxon>
    </lineage>
</organism>
<dbReference type="EMBL" id="MU393592">
    <property type="protein sequence ID" value="KAI4860288.1"/>
    <property type="molecule type" value="Genomic_DNA"/>
</dbReference>
<accession>A0ACB9YLQ6</accession>
<protein>
    <submittedName>
        <fullName evidence="1">Uncharacterized protein</fullName>
    </submittedName>
</protein>
<evidence type="ECO:0000313" key="1">
    <source>
        <dbReference type="EMBL" id="KAI4860288.1"/>
    </source>
</evidence>
<name>A0ACB9YLQ6_9PEZI</name>
<proteinExistence type="predicted"/>
<keyword evidence="2" id="KW-1185">Reference proteome</keyword>
<reference evidence="1 2" key="1">
    <citation type="journal article" date="2022" name="New Phytol.">
        <title>Ecological generalism drives hyperdiversity of secondary metabolite gene clusters in xylarialean endophytes.</title>
        <authorList>
            <person name="Franco M.E.E."/>
            <person name="Wisecaver J.H."/>
            <person name="Arnold A.E."/>
            <person name="Ju Y.M."/>
            <person name="Slot J.C."/>
            <person name="Ahrendt S."/>
            <person name="Moore L.P."/>
            <person name="Eastman K.E."/>
            <person name="Scott K."/>
            <person name="Konkel Z."/>
            <person name="Mondo S.J."/>
            <person name="Kuo A."/>
            <person name="Hayes R.D."/>
            <person name="Haridas S."/>
            <person name="Andreopoulos B."/>
            <person name="Riley R."/>
            <person name="LaButti K."/>
            <person name="Pangilinan J."/>
            <person name="Lipzen A."/>
            <person name="Amirebrahimi M."/>
            <person name="Yan J."/>
            <person name="Adam C."/>
            <person name="Keymanesh K."/>
            <person name="Ng V."/>
            <person name="Louie K."/>
            <person name="Northen T."/>
            <person name="Drula E."/>
            <person name="Henrissat B."/>
            <person name="Hsieh H.M."/>
            <person name="Youens-Clark K."/>
            <person name="Lutzoni F."/>
            <person name="Miadlikowska J."/>
            <person name="Eastwood D.C."/>
            <person name="Hamelin R.C."/>
            <person name="Grigoriev I.V."/>
            <person name="U'Ren J.M."/>
        </authorList>
    </citation>
    <scope>NUCLEOTIDE SEQUENCE [LARGE SCALE GENOMIC DNA]</scope>
    <source>
        <strain evidence="1 2">CBS 119005</strain>
    </source>
</reference>
<sequence length="1190" mass="135526">MSGLEALGIACNIMQVISFAHETIEFCKAMYEGQSLDLYSEQSVASLSAISAQLQTRYQGVRSQTAQDRELEDVARKCNVAARALEEEVKFLTRHQAAGSLKRTLLVTLKIIWRKRRLERLEKSLRNRQQTMESYLLARVCTQSDAIELQQREDFKKLGEDVQHFISQYSAGHTKVADLVKAELISIKDHTTNESQRSEASVKRHVSGEVTTAERAITAHITREIVEKVAQVAIESNTQASTKEQQDRLLQSLHYPAMYERMNDLTDSYKGTFRWIFADDNSSISNIRSSNFWSSNFWSSNKWSYNSLSSNNWPPNNWPSNNWSSNYLEDNRNNLEDKPWDNFNDWLKSESKIYWISGKPGSGKSTLMKYLIESPSTKAGLEIWNTSPVILSHFFWKPGSRMQNSMKGFLCSILHQFFRFSTPALDSILATSESLLLKESVTDWSMKELKGVSLSVLESYPLPLCIFVDGLDEICDANGPRPILNLVDDLQLIPNVKICVASRPETLLQSALSRHQHLRLQDFTKNDMRKYSTAEIQPYIGTHRISPDFGSDTIVDTLIDKAEGVFLWLQLAIRNLIRGIENGDTDDELEQRLQDLPNELSNLYSDMWARMNEDSKIYRETAARYFNLLIASETLSGERGIVADYTSLFHIMAATETHVQDAFINERAIMDTETLERLCRKVQHAIQVRCAGLLEIAQHQSERISTRMWTPTYERILPYRTATVQFIHRTAYDFIANTEEGRRIRSHDTSDQGALYIQLIKGELVFTKVVLDRSSQDVQSILNYLSRAIVLSSRTAVHQLLRIAWDWYDDGCYGIHGPVLDGPIIKFRPNFLTYAANYPGLHSFIMSTIAESPSPATLAAEISRNINYHECTTSLENYSNTINFVKSLLYLSNSTRSKGIYYGASDIRPLAFLTPLGSLMQQVFRNMDTFLSKDISLLGKLLLIFIEADPDLDERIPLLINLHKSIPLVGSMAYDEEIAEGFDLSIYRHDEYLQECVVLDSTVGFLIKALCENLCRPGTLQHPISFPFEELKMRIGSWNGSNSPPPRIKLVIVYKGECFGPPRGRRFRPTTEVATEALLSSALQFLSGDESKALDRKMRREFTNIRREICNKSAKFEEVHKTAKEILAEEGCGYCFVDENGDPIARESNSDDDTNHCSNNGSPFEDHFYYKEYEDPSEFDSSSDDGDGPR</sequence>
<gene>
    <name evidence="1" type="ORF">F4820DRAFT_465906</name>
</gene>